<dbReference type="SMART" id="SM00345">
    <property type="entry name" value="HTH_GNTR"/>
    <property type="match status" value="1"/>
</dbReference>
<proteinExistence type="predicted"/>
<evidence type="ECO:0000256" key="3">
    <source>
        <dbReference type="ARBA" id="ARBA00023163"/>
    </source>
</evidence>
<gene>
    <name evidence="6" type="ORF">KKR89_17650</name>
</gene>
<evidence type="ECO:0000256" key="4">
    <source>
        <dbReference type="SAM" id="MobiDB-lite"/>
    </source>
</evidence>
<dbReference type="InterPro" id="IPR011711">
    <property type="entry name" value="GntR_C"/>
</dbReference>
<evidence type="ECO:0000259" key="5">
    <source>
        <dbReference type="PROSITE" id="PS50949"/>
    </source>
</evidence>
<dbReference type="SUPFAM" id="SSF46785">
    <property type="entry name" value="Winged helix' DNA-binding domain"/>
    <property type="match status" value="1"/>
</dbReference>
<dbReference type="PANTHER" id="PTHR43537:SF24">
    <property type="entry name" value="GLUCONATE OPERON TRANSCRIPTIONAL REPRESSOR"/>
    <property type="match status" value="1"/>
</dbReference>
<feature type="region of interest" description="Disordered" evidence="4">
    <location>
        <begin position="1"/>
        <end position="22"/>
    </location>
</feature>
<dbReference type="InterPro" id="IPR036390">
    <property type="entry name" value="WH_DNA-bd_sf"/>
</dbReference>
<protein>
    <submittedName>
        <fullName evidence="6">GntR family transcriptional regulator</fullName>
    </submittedName>
</protein>
<dbReference type="Gene3D" id="1.10.10.10">
    <property type="entry name" value="Winged helix-like DNA-binding domain superfamily/Winged helix DNA-binding domain"/>
    <property type="match status" value="1"/>
</dbReference>
<dbReference type="Pfam" id="PF00392">
    <property type="entry name" value="GntR"/>
    <property type="match status" value="1"/>
</dbReference>
<sequence>MVSSRTTGSSTQRGRLSGLTRRTAHEAVREELRHAILSGELAPGTPLVLTDIAEQLGTSRTPVREAIRDLVGEGLVDFDAYRTAVVHTPTLAGARETYEIRIVLEEMATRSAVGSCTAADLERAEALCDAMDATTDVGEWTELNRQFHAVLMTTVESRLLRSMIGGLRDASAVQVALALRAGGLGMREANEEHRALLQAFRDRDPEAAVERQTEHLRSTLRAVEAYESTD</sequence>
<dbReference type="InterPro" id="IPR008920">
    <property type="entry name" value="TF_FadR/GntR_C"/>
</dbReference>
<feature type="domain" description="HTH gntR-type" evidence="5">
    <location>
        <begin position="22"/>
        <end position="89"/>
    </location>
</feature>
<feature type="compositionally biased region" description="Low complexity" evidence="4">
    <location>
        <begin position="1"/>
        <end position="19"/>
    </location>
</feature>
<dbReference type="PANTHER" id="PTHR43537">
    <property type="entry name" value="TRANSCRIPTIONAL REGULATOR, GNTR FAMILY"/>
    <property type="match status" value="1"/>
</dbReference>
<evidence type="ECO:0000256" key="1">
    <source>
        <dbReference type="ARBA" id="ARBA00023015"/>
    </source>
</evidence>
<evidence type="ECO:0000256" key="2">
    <source>
        <dbReference type="ARBA" id="ARBA00023125"/>
    </source>
</evidence>
<keyword evidence="1" id="KW-0805">Transcription regulation</keyword>
<dbReference type="Pfam" id="PF07729">
    <property type="entry name" value="FCD"/>
    <property type="match status" value="1"/>
</dbReference>
<dbReference type="InterPro" id="IPR000524">
    <property type="entry name" value="Tscrpt_reg_HTH_GntR"/>
</dbReference>
<accession>A0ABX8GLB2</accession>
<dbReference type="PROSITE" id="PS50949">
    <property type="entry name" value="HTH_GNTR"/>
    <property type="match status" value="1"/>
</dbReference>
<dbReference type="SUPFAM" id="SSF48008">
    <property type="entry name" value="GntR ligand-binding domain-like"/>
    <property type="match status" value="1"/>
</dbReference>
<evidence type="ECO:0000313" key="7">
    <source>
        <dbReference type="Proteomes" id="UP000679335"/>
    </source>
</evidence>
<organism evidence="6 7">
    <name type="scientific">Cellulomonas dongxiuzhuiae</name>
    <dbReference type="NCBI Taxonomy" id="2819979"/>
    <lineage>
        <taxon>Bacteria</taxon>
        <taxon>Bacillati</taxon>
        <taxon>Actinomycetota</taxon>
        <taxon>Actinomycetes</taxon>
        <taxon>Micrococcales</taxon>
        <taxon>Cellulomonadaceae</taxon>
        <taxon>Cellulomonas</taxon>
    </lineage>
</organism>
<dbReference type="CDD" id="cd07377">
    <property type="entry name" value="WHTH_GntR"/>
    <property type="match status" value="1"/>
</dbReference>
<name>A0ABX8GLB2_9CELL</name>
<keyword evidence="3" id="KW-0804">Transcription</keyword>
<dbReference type="EMBL" id="CP076023">
    <property type="protein sequence ID" value="QWC16039.1"/>
    <property type="molecule type" value="Genomic_DNA"/>
</dbReference>
<dbReference type="Proteomes" id="UP000679335">
    <property type="component" value="Chromosome"/>
</dbReference>
<keyword evidence="7" id="KW-1185">Reference proteome</keyword>
<dbReference type="SMART" id="SM00895">
    <property type="entry name" value="FCD"/>
    <property type="match status" value="1"/>
</dbReference>
<dbReference type="InterPro" id="IPR036388">
    <property type="entry name" value="WH-like_DNA-bd_sf"/>
</dbReference>
<evidence type="ECO:0000313" key="6">
    <source>
        <dbReference type="EMBL" id="QWC16039.1"/>
    </source>
</evidence>
<keyword evidence="2" id="KW-0238">DNA-binding</keyword>
<reference evidence="6 7" key="1">
    <citation type="submission" date="2021-05" db="EMBL/GenBank/DDBJ databases">
        <title>Novel species in genus Cellulomonas.</title>
        <authorList>
            <person name="Zhang G."/>
        </authorList>
    </citation>
    <scope>NUCLEOTIDE SEQUENCE [LARGE SCALE GENOMIC DNA]</scope>
    <source>
        <strain evidence="7">zg-ZUI157</strain>
    </source>
</reference>
<dbReference type="Gene3D" id="1.20.120.530">
    <property type="entry name" value="GntR ligand-binding domain-like"/>
    <property type="match status" value="1"/>
</dbReference>